<dbReference type="PANTHER" id="PTHR10281:SF76">
    <property type="entry name" value="CALCUTTA CUP-RELATED"/>
    <property type="match status" value="1"/>
</dbReference>
<reference evidence="4" key="1">
    <citation type="journal article" date="2021" name="New Phytol.">
        <title>Evolutionary innovations through gain and loss of genes in the ectomycorrhizal Boletales.</title>
        <authorList>
            <person name="Wu G."/>
            <person name="Miyauchi S."/>
            <person name="Morin E."/>
            <person name="Kuo A."/>
            <person name="Drula E."/>
            <person name="Varga T."/>
            <person name="Kohler A."/>
            <person name="Feng B."/>
            <person name="Cao Y."/>
            <person name="Lipzen A."/>
            <person name="Daum C."/>
            <person name="Hundley H."/>
            <person name="Pangilinan J."/>
            <person name="Johnson J."/>
            <person name="Barry K."/>
            <person name="LaButti K."/>
            <person name="Ng V."/>
            <person name="Ahrendt S."/>
            <person name="Min B."/>
            <person name="Choi I.G."/>
            <person name="Park H."/>
            <person name="Plett J.M."/>
            <person name="Magnuson J."/>
            <person name="Spatafora J.W."/>
            <person name="Nagy L.G."/>
            <person name="Henrissat B."/>
            <person name="Grigoriev I.V."/>
            <person name="Yang Z.L."/>
            <person name="Xu J."/>
            <person name="Martin F.M."/>
        </authorList>
    </citation>
    <scope>NUCLEOTIDE SEQUENCE</scope>
    <source>
        <strain evidence="4">KKN 215</strain>
    </source>
</reference>
<proteinExistence type="inferred from homology"/>
<sequence length="273" mass="30790">MSWIMNPEGKHEAGPTKEDLQPKVQDPMDPNRMVSTKAANRPFLAYAEYRKEKEKLHEEWKERMKVRAEKLARGEEVGPEEPDPSEVPEVGCLGLLKFFFVVTVIILLSGKFFTGSYLWENHVSSLKQFIPTNDRLFLESGLAKFDGSVDGRPIYLAIDGIVYDVTPGKSAYGPGGTYSIMAGKDAARAYATGCFDAAHLTHDIRDLDEKELQSLNHWKKFYAESTKYNRVGRVSHPPIDPSSPVPEHCDPKKAQAKKEQAKKAHVPHRHEEL</sequence>
<protein>
    <submittedName>
        <fullName evidence="4">Cytochrome b5</fullName>
    </submittedName>
</protein>
<dbReference type="InterPro" id="IPR036400">
    <property type="entry name" value="Cyt_B5-like_heme/steroid_sf"/>
</dbReference>
<feature type="region of interest" description="Disordered" evidence="2">
    <location>
        <begin position="1"/>
        <end position="34"/>
    </location>
</feature>
<dbReference type="InterPro" id="IPR001199">
    <property type="entry name" value="Cyt_B5-like_heme/steroid-bd"/>
</dbReference>
<dbReference type="AlphaFoldDB" id="A0A8K0UX08"/>
<dbReference type="GO" id="GO:0016020">
    <property type="term" value="C:membrane"/>
    <property type="evidence" value="ECO:0007669"/>
    <property type="project" value="TreeGrafter"/>
</dbReference>
<dbReference type="FunFam" id="3.10.120.10:FF:000003">
    <property type="entry name" value="membrane-associated progesterone receptor component 1"/>
    <property type="match status" value="1"/>
</dbReference>
<dbReference type="GO" id="GO:0020037">
    <property type="term" value="F:heme binding"/>
    <property type="evidence" value="ECO:0007669"/>
    <property type="project" value="UniProtKB-ARBA"/>
</dbReference>
<dbReference type="Proteomes" id="UP000813824">
    <property type="component" value="Unassembled WGS sequence"/>
</dbReference>
<dbReference type="EMBL" id="JAEVFJ010000004">
    <property type="protein sequence ID" value="KAH8105496.1"/>
    <property type="molecule type" value="Genomic_DNA"/>
</dbReference>
<organism evidence="4 5">
    <name type="scientific">Cristinia sonorae</name>
    <dbReference type="NCBI Taxonomy" id="1940300"/>
    <lineage>
        <taxon>Eukaryota</taxon>
        <taxon>Fungi</taxon>
        <taxon>Dikarya</taxon>
        <taxon>Basidiomycota</taxon>
        <taxon>Agaricomycotina</taxon>
        <taxon>Agaricomycetes</taxon>
        <taxon>Agaricomycetidae</taxon>
        <taxon>Agaricales</taxon>
        <taxon>Pleurotineae</taxon>
        <taxon>Stephanosporaceae</taxon>
        <taxon>Cristinia</taxon>
    </lineage>
</organism>
<evidence type="ECO:0000313" key="4">
    <source>
        <dbReference type="EMBL" id="KAH8105496.1"/>
    </source>
</evidence>
<dbReference type="Pfam" id="PF00173">
    <property type="entry name" value="Cyt-b5"/>
    <property type="match status" value="1"/>
</dbReference>
<accession>A0A8K0UX08</accession>
<evidence type="ECO:0000259" key="3">
    <source>
        <dbReference type="SMART" id="SM01117"/>
    </source>
</evidence>
<feature type="region of interest" description="Disordered" evidence="2">
    <location>
        <begin position="232"/>
        <end position="273"/>
    </location>
</feature>
<evidence type="ECO:0000256" key="1">
    <source>
        <dbReference type="ARBA" id="ARBA00038357"/>
    </source>
</evidence>
<keyword evidence="5" id="KW-1185">Reference proteome</keyword>
<feature type="compositionally biased region" description="Basic and acidic residues" evidence="2">
    <location>
        <begin position="247"/>
        <end position="262"/>
    </location>
</feature>
<dbReference type="SUPFAM" id="SSF55856">
    <property type="entry name" value="Cytochrome b5-like heme/steroid binding domain"/>
    <property type="match status" value="1"/>
</dbReference>
<dbReference type="InterPro" id="IPR050577">
    <property type="entry name" value="MAPR/NEUFC/NENF-like"/>
</dbReference>
<evidence type="ECO:0000313" key="5">
    <source>
        <dbReference type="Proteomes" id="UP000813824"/>
    </source>
</evidence>
<gene>
    <name evidence="4" type="ORF">BXZ70DRAFT_530656</name>
</gene>
<comment type="caution">
    <text evidence="4">The sequence shown here is derived from an EMBL/GenBank/DDBJ whole genome shotgun (WGS) entry which is preliminary data.</text>
</comment>
<comment type="similarity">
    <text evidence="1">Belongs to the cytochrome b5 family. MAPR subfamily.</text>
</comment>
<dbReference type="SMART" id="SM01117">
    <property type="entry name" value="Cyt-b5"/>
    <property type="match status" value="1"/>
</dbReference>
<feature type="compositionally biased region" description="Basic and acidic residues" evidence="2">
    <location>
        <begin position="8"/>
        <end position="21"/>
    </location>
</feature>
<dbReference type="PANTHER" id="PTHR10281">
    <property type="entry name" value="MEMBRANE-ASSOCIATED PROGESTERONE RECEPTOR COMPONENT-RELATED"/>
    <property type="match status" value="1"/>
</dbReference>
<evidence type="ECO:0000256" key="2">
    <source>
        <dbReference type="SAM" id="MobiDB-lite"/>
    </source>
</evidence>
<dbReference type="GO" id="GO:0012505">
    <property type="term" value="C:endomembrane system"/>
    <property type="evidence" value="ECO:0007669"/>
    <property type="project" value="TreeGrafter"/>
</dbReference>
<name>A0A8K0UX08_9AGAR</name>
<feature type="domain" description="Cytochrome b5 heme-binding" evidence="3">
    <location>
        <begin position="137"/>
        <end position="235"/>
    </location>
</feature>
<feature type="compositionally biased region" description="Basic residues" evidence="2">
    <location>
        <begin position="263"/>
        <end position="273"/>
    </location>
</feature>
<dbReference type="Gene3D" id="3.10.120.10">
    <property type="entry name" value="Cytochrome b5-like heme/steroid binding domain"/>
    <property type="match status" value="1"/>
</dbReference>
<dbReference type="OrthoDB" id="10257697at2759"/>